<keyword evidence="7" id="KW-0456">Lyase</keyword>
<name>A0A518GA59_9BACT</name>
<dbReference type="Pfam" id="PF25275">
    <property type="entry name" value="Golvesin_C"/>
    <property type="match status" value="1"/>
</dbReference>
<evidence type="ECO:0000256" key="4">
    <source>
        <dbReference type="ARBA" id="ARBA00023004"/>
    </source>
</evidence>
<proteinExistence type="predicted"/>
<dbReference type="InterPro" id="IPR036188">
    <property type="entry name" value="FAD/NAD-bd_sf"/>
</dbReference>
<dbReference type="GO" id="GO:0047492">
    <property type="term" value="F:xanthan lyase activity"/>
    <property type="evidence" value="ECO:0007669"/>
    <property type="project" value="UniProtKB-EC"/>
</dbReference>
<keyword evidence="8" id="KW-1185">Reference proteome</keyword>
<dbReference type="GO" id="GO:0051539">
    <property type="term" value="F:4 iron, 4 sulfur cluster binding"/>
    <property type="evidence" value="ECO:0007669"/>
    <property type="project" value="UniProtKB-KW"/>
</dbReference>
<dbReference type="GO" id="GO:0016491">
    <property type="term" value="F:oxidoreductase activity"/>
    <property type="evidence" value="ECO:0007669"/>
    <property type="project" value="UniProtKB-KW"/>
</dbReference>
<dbReference type="PANTHER" id="PTHR43498:SF1">
    <property type="entry name" value="COB--COM HETERODISULFIDE REDUCTASE IRON-SULFUR SUBUNIT A"/>
    <property type="match status" value="1"/>
</dbReference>
<keyword evidence="5" id="KW-0411">Iron-sulfur</keyword>
<evidence type="ECO:0000313" key="8">
    <source>
        <dbReference type="Proteomes" id="UP000318017"/>
    </source>
</evidence>
<evidence type="ECO:0000256" key="1">
    <source>
        <dbReference type="ARBA" id="ARBA00022485"/>
    </source>
</evidence>
<dbReference type="InterPro" id="IPR033803">
    <property type="entry name" value="CBD-like_Golvesin-Xly"/>
</dbReference>
<evidence type="ECO:0000256" key="5">
    <source>
        <dbReference type="ARBA" id="ARBA00023014"/>
    </source>
</evidence>
<keyword evidence="1" id="KW-0004">4Fe-4S</keyword>
<evidence type="ECO:0000313" key="7">
    <source>
        <dbReference type="EMBL" id="QDV25460.1"/>
    </source>
</evidence>
<dbReference type="Proteomes" id="UP000318017">
    <property type="component" value="Chromosome"/>
</dbReference>
<dbReference type="EC" id="4.2.2.12" evidence="7"/>
<dbReference type="InterPro" id="IPR039650">
    <property type="entry name" value="HdrA-like"/>
</dbReference>
<sequence>MDGGSSGRIASYTTQRLKLKGSPPHHNFECDILAGTSRPCVSQANEPMMCCPLKPLWLLLILCVCLSSPAGANEQEFDVVIYGGSSAGIAAAVQVRKMGGTTIVTEPSRRIGGLTTGGLGQTDIGNKAAIGGLAREFYQRIRKYYDQPKHWKWQQKHEYRSGGQTRNLAEEDAMWTFEPQAALATMQDWVKEYNVPVVYEQRLDRSGSKSSLQRGAGVQMKDGRIVAITMESGETYRGKMFLDATYEGDLLATAGVGYTVGREPNAAYQETLNGVQTQHAVYHQFVPGVDAYVVPGDPSSGLLPGVEDQPPAKDGSGDRRVQAYCFRMCLTDHPDNRVPFAKPSGYQPQLYELLLRNFEAGESGFPWINSAMPNRKTDTNNRTGFSTDFIGQNYSYPEASYAERAEIVAAHRNYQQGLMWTLANHPRVPEKIRMEVARWGTCRDEFEREDGWQEQLYIREARRMIGSMVMTQHHCQGREVATRPIALAAYTMDSHNIQRYVTETGHVLNEGDVEVGGFSPYAIDYGAVTPRREECENLLVPVCLSASHIAYGSIRMEPVFMVLGQSTATAAMHAIQSGQAVQNIDYRKLQMHLLDSKQILEWNGPKRQSPEGISVDDLPGTVLDDQAGVRQGFSSHSATIGPYVGAGYVHDGNANKGQQSIRFQFDVAQPGRYALNIAYAPHSNRATNVPLVLEQAGEKWKATVNQRKQPSDAPFGGVGEYELAKGQLTLEISNQGTDGYVVVDAVQLLPVESLSSSGESQ</sequence>
<dbReference type="Pfam" id="PF12831">
    <property type="entry name" value="FAD_oxidored"/>
    <property type="match status" value="1"/>
</dbReference>
<dbReference type="Gene3D" id="2.60.120.260">
    <property type="entry name" value="Galactose-binding domain-like"/>
    <property type="match status" value="1"/>
</dbReference>
<keyword evidence="3" id="KW-0560">Oxidoreductase</keyword>
<keyword evidence="4" id="KW-0408">Iron</keyword>
<dbReference type="PANTHER" id="PTHR43498">
    <property type="entry name" value="FERREDOXIN:COB-COM HETERODISULFIDE REDUCTASE SUBUNIT A"/>
    <property type="match status" value="1"/>
</dbReference>
<feature type="domain" description="Golvesin/Xly CBD-like" evidence="6">
    <location>
        <begin position="636"/>
        <end position="748"/>
    </location>
</feature>
<evidence type="ECO:0000256" key="2">
    <source>
        <dbReference type="ARBA" id="ARBA00022723"/>
    </source>
</evidence>
<reference evidence="7 8" key="1">
    <citation type="submission" date="2019-02" db="EMBL/GenBank/DDBJ databases">
        <title>Deep-cultivation of Planctomycetes and their phenomic and genomic characterization uncovers novel biology.</title>
        <authorList>
            <person name="Wiegand S."/>
            <person name="Jogler M."/>
            <person name="Boedeker C."/>
            <person name="Pinto D."/>
            <person name="Vollmers J."/>
            <person name="Rivas-Marin E."/>
            <person name="Kohn T."/>
            <person name="Peeters S.H."/>
            <person name="Heuer A."/>
            <person name="Rast P."/>
            <person name="Oberbeckmann S."/>
            <person name="Bunk B."/>
            <person name="Jeske O."/>
            <person name="Meyerdierks A."/>
            <person name="Storesund J.E."/>
            <person name="Kallscheuer N."/>
            <person name="Luecker S."/>
            <person name="Lage O.M."/>
            <person name="Pohl T."/>
            <person name="Merkel B.J."/>
            <person name="Hornburger P."/>
            <person name="Mueller R.-W."/>
            <person name="Bruemmer F."/>
            <person name="Labrenz M."/>
            <person name="Spormann A.M."/>
            <person name="Op den Camp H."/>
            <person name="Overmann J."/>
            <person name="Amann R."/>
            <person name="Jetten M.S.M."/>
            <person name="Mascher T."/>
            <person name="Medema M.H."/>
            <person name="Devos D.P."/>
            <person name="Kaster A.-K."/>
            <person name="Ovreas L."/>
            <person name="Rohde M."/>
            <person name="Galperin M.Y."/>
            <person name="Jogler C."/>
        </authorList>
    </citation>
    <scope>NUCLEOTIDE SEQUENCE [LARGE SCALE GENOMIC DNA]</scope>
    <source>
        <strain evidence="7 8">Q31a</strain>
    </source>
</reference>
<dbReference type="SUPFAM" id="SSF51905">
    <property type="entry name" value="FAD/NAD(P)-binding domain"/>
    <property type="match status" value="1"/>
</dbReference>
<dbReference type="EMBL" id="CP036298">
    <property type="protein sequence ID" value="QDV25460.1"/>
    <property type="molecule type" value="Genomic_DNA"/>
</dbReference>
<protein>
    <submittedName>
        <fullName evidence="7">Xanthan lyase</fullName>
        <ecNumber evidence="7">4.2.2.12</ecNumber>
    </submittedName>
</protein>
<evidence type="ECO:0000256" key="3">
    <source>
        <dbReference type="ARBA" id="ARBA00023002"/>
    </source>
</evidence>
<dbReference type="KEGG" id="ahel:Q31a_37860"/>
<organism evidence="7 8">
    <name type="scientific">Aureliella helgolandensis</name>
    <dbReference type="NCBI Taxonomy" id="2527968"/>
    <lineage>
        <taxon>Bacteria</taxon>
        <taxon>Pseudomonadati</taxon>
        <taxon>Planctomycetota</taxon>
        <taxon>Planctomycetia</taxon>
        <taxon>Pirellulales</taxon>
        <taxon>Pirellulaceae</taxon>
        <taxon>Aureliella</taxon>
    </lineage>
</organism>
<keyword evidence="2" id="KW-0479">Metal-binding</keyword>
<evidence type="ECO:0000259" key="6">
    <source>
        <dbReference type="Pfam" id="PF25275"/>
    </source>
</evidence>
<dbReference type="AlphaFoldDB" id="A0A518GA59"/>
<gene>
    <name evidence="7" type="primary">xly_4</name>
    <name evidence="7" type="ORF">Q31a_37860</name>
</gene>
<dbReference type="Gene3D" id="3.50.50.60">
    <property type="entry name" value="FAD/NAD(P)-binding domain"/>
    <property type="match status" value="1"/>
</dbReference>
<accession>A0A518GA59</accession>
<dbReference type="GO" id="GO:0046872">
    <property type="term" value="F:metal ion binding"/>
    <property type="evidence" value="ECO:0007669"/>
    <property type="project" value="UniProtKB-KW"/>
</dbReference>